<protein>
    <submittedName>
        <fullName evidence="4">DUF3040 domain-containing protein</fullName>
    </submittedName>
</protein>
<accession>A0A7K2IWU0</accession>
<gene>
    <name evidence="4" type="ORF">GTW20_19870</name>
    <name evidence="3" type="ORF">VSQ78_07435</name>
</gene>
<feature type="transmembrane region" description="Helical" evidence="2">
    <location>
        <begin position="41"/>
        <end position="63"/>
    </location>
</feature>
<dbReference type="EMBL" id="WWHY01000001">
    <property type="protein sequence ID" value="MYR34440.1"/>
    <property type="molecule type" value="Genomic_DNA"/>
</dbReference>
<evidence type="ECO:0000313" key="3">
    <source>
        <dbReference type="EMBL" id="MFB8767533.1"/>
    </source>
</evidence>
<evidence type="ECO:0000313" key="4">
    <source>
        <dbReference type="EMBL" id="MYR34440.1"/>
    </source>
</evidence>
<dbReference type="Proteomes" id="UP000467124">
    <property type="component" value="Unassembled WGS sequence"/>
</dbReference>
<keyword evidence="2" id="KW-0472">Membrane</keyword>
<dbReference type="Pfam" id="PF11239">
    <property type="entry name" value="DUF3040"/>
    <property type="match status" value="1"/>
</dbReference>
<dbReference type="EMBL" id="JAYMRS010000002">
    <property type="protein sequence ID" value="MFB8767533.1"/>
    <property type="molecule type" value="Genomic_DNA"/>
</dbReference>
<reference evidence="3 6" key="2">
    <citation type="submission" date="2024-01" db="EMBL/GenBank/DDBJ databases">
        <title>Genome mining of biosynthetic gene clusters to explore secondary metabolites of Streptomyces sp.</title>
        <authorList>
            <person name="Baig A."/>
            <person name="Ajitkumar Shintre N."/>
            <person name="Kumar H."/>
            <person name="Anbarasu A."/>
            <person name="Ramaiah S."/>
        </authorList>
    </citation>
    <scope>NUCLEOTIDE SEQUENCE [LARGE SCALE GENOMIC DNA]</scope>
    <source>
        <strain evidence="3 6">A01</strain>
    </source>
</reference>
<evidence type="ECO:0000313" key="6">
    <source>
        <dbReference type="Proteomes" id="UP001585053"/>
    </source>
</evidence>
<dbReference type="RefSeq" id="WP_014913501.1">
    <property type="nucleotide sequence ID" value="NZ_BAZE01000001.1"/>
</dbReference>
<dbReference type="InterPro" id="IPR021401">
    <property type="entry name" value="DUF3040"/>
</dbReference>
<feature type="region of interest" description="Disordered" evidence="1">
    <location>
        <begin position="95"/>
        <end position="139"/>
    </location>
</feature>
<evidence type="ECO:0000256" key="1">
    <source>
        <dbReference type="SAM" id="MobiDB-lite"/>
    </source>
</evidence>
<dbReference type="OMA" id="GWRKAPK"/>
<keyword evidence="2" id="KW-0812">Transmembrane</keyword>
<evidence type="ECO:0000256" key="2">
    <source>
        <dbReference type="SAM" id="Phobius"/>
    </source>
</evidence>
<evidence type="ECO:0000313" key="5">
    <source>
        <dbReference type="Proteomes" id="UP000467124"/>
    </source>
</evidence>
<dbReference type="GeneID" id="91389789"/>
<sequence length="139" mass="15688">MPLSEHEQRMLDQIEQALYAEDPKFANTVRQTNPSVHYKRWIIRAGIGFVVGIVLLLLGLLLSNPDTSMVLPVTISVLGFVIMLASFLMGANAWRKSSGGGAEMATEEAAPKRRRGDKRSGMMNRFEERWRRRQEGDGR</sequence>
<keyword evidence="6" id="KW-1185">Reference proteome</keyword>
<proteinExistence type="predicted"/>
<dbReference type="Proteomes" id="UP001585053">
    <property type="component" value="Unassembled WGS sequence"/>
</dbReference>
<reference evidence="4 5" key="1">
    <citation type="journal article" date="2019" name="Nat. Commun.">
        <title>The antimicrobial potential of Streptomyces from insect microbiomes.</title>
        <authorList>
            <person name="Chevrette M.G."/>
            <person name="Carlson C.M."/>
            <person name="Ortega H.E."/>
            <person name="Thomas C."/>
            <person name="Ananiev G.E."/>
            <person name="Barns K.J."/>
            <person name="Book A.J."/>
            <person name="Cagnazzo J."/>
            <person name="Carlos C."/>
            <person name="Flanigan W."/>
            <person name="Grubbs K.J."/>
            <person name="Horn H.A."/>
            <person name="Hoffmann F.M."/>
            <person name="Klassen J.L."/>
            <person name="Knack J.J."/>
            <person name="Lewin G.R."/>
            <person name="McDonald B.R."/>
            <person name="Muller L."/>
            <person name="Melo W.G.P."/>
            <person name="Pinto-Tomas A.A."/>
            <person name="Schmitz A."/>
            <person name="Wendt-Pienkowski E."/>
            <person name="Wildman S."/>
            <person name="Zhao M."/>
            <person name="Zhang F."/>
            <person name="Bugni T.S."/>
            <person name="Andes D.R."/>
            <person name="Pupo M.T."/>
            <person name="Currie C.R."/>
        </authorList>
    </citation>
    <scope>NUCLEOTIDE SEQUENCE [LARGE SCALE GENOMIC DNA]</scope>
    <source>
        <strain evidence="4 5">SID5840</strain>
    </source>
</reference>
<comment type="caution">
    <text evidence="4">The sequence shown here is derived from an EMBL/GenBank/DDBJ whole genome shotgun (WGS) entry which is preliminary data.</text>
</comment>
<organism evidence="4 5">
    <name type="scientific">Nocardiopsis alba</name>
    <dbReference type="NCBI Taxonomy" id="53437"/>
    <lineage>
        <taxon>Bacteria</taxon>
        <taxon>Bacillati</taxon>
        <taxon>Actinomycetota</taxon>
        <taxon>Actinomycetes</taxon>
        <taxon>Streptosporangiales</taxon>
        <taxon>Nocardiopsidaceae</taxon>
        <taxon>Nocardiopsis</taxon>
    </lineage>
</organism>
<feature type="transmembrane region" description="Helical" evidence="2">
    <location>
        <begin position="69"/>
        <end position="89"/>
    </location>
</feature>
<name>A0A7K2IWU0_9ACTN</name>
<keyword evidence="2" id="KW-1133">Transmembrane helix</keyword>
<feature type="compositionally biased region" description="Basic and acidic residues" evidence="1">
    <location>
        <begin position="125"/>
        <end position="139"/>
    </location>
</feature>
<dbReference type="AlphaFoldDB" id="A0A7K2IWU0"/>